<dbReference type="EMBL" id="RDQH01000331">
    <property type="protein sequence ID" value="RXI00048.1"/>
    <property type="molecule type" value="Genomic_DNA"/>
</dbReference>
<gene>
    <name evidence="1" type="ORF">DVH24_030538</name>
</gene>
<protein>
    <submittedName>
        <fullName evidence="1">Uncharacterized protein</fullName>
    </submittedName>
</protein>
<evidence type="ECO:0000313" key="2">
    <source>
        <dbReference type="Proteomes" id="UP000290289"/>
    </source>
</evidence>
<dbReference type="AlphaFoldDB" id="A0A498JYJ8"/>
<organism evidence="1 2">
    <name type="scientific">Malus domestica</name>
    <name type="common">Apple</name>
    <name type="synonym">Pyrus malus</name>
    <dbReference type="NCBI Taxonomy" id="3750"/>
    <lineage>
        <taxon>Eukaryota</taxon>
        <taxon>Viridiplantae</taxon>
        <taxon>Streptophyta</taxon>
        <taxon>Embryophyta</taxon>
        <taxon>Tracheophyta</taxon>
        <taxon>Spermatophyta</taxon>
        <taxon>Magnoliopsida</taxon>
        <taxon>eudicotyledons</taxon>
        <taxon>Gunneridae</taxon>
        <taxon>Pentapetalae</taxon>
        <taxon>rosids</taxon>
        <taxon>fabids</taxon>
        <taxon>Rosales</taxon>
        <taxon>Rosaceae</taxon>
        <taxon>Amygdaloideae</taxon>
        <taxon>Maleae</taxon>
        <taxon>Malus</taxon>
    </lineage>
</organism>
<proteinExistence type="predicted"/>
<comment type="caution">
    <text evidence="1">The sequence shown here is derived from an EMBL/GenBank/DDBJ whole genome shotgun (WGS) entry which is preliminary data.</text>
</comment>
<name>A0A498JYJ8_MALDO</name>
<sequence length="66" mass="7260">MIKAAAVEIGKILSLFMVEANKNNIDDNGISRLPTRRAALHPYITSIVTRSMTLTVTFALPNHPQP</sequence>
<evidence type="ECO:0000313" key="1">
    <source>
        <dbReference type="EMBL" id="RXI00048.1"/>
    </source>
</evidence>
<reference evidence="1 2" key="1">
    <citation type="submission" date="2018-10" db="EMBL/GenBank/DDBJ databases">
        <title>A high-quality apple genome assembly.</title>
        <authorList>
            <person name="Hu J."/>
        </authorList>
    </citation>
    <scope>NUCLEOTIDE SEQUENCE [LARGE SCALE GENOMIC DNA]</scope>
    <source>
        <strain evidence="2">cv. HFTH1</strain>
        <tissue evidence="1">Young leaf</tissue>
    </source>
</reference>
<dbReference type="Proteomes" id="UP000290289">
    <property type="component" value="Chromosome 5"/>
</dbReference>
<accession>A0A498JYJ8</accession>
<keyword evidence="2" id="KW-1185">Reference proteome</keyword>